<dbReference type="Gene3D" id="1.10.287.1060">
    <property type="entry name" value="ESAT-6-like"/>
    <property type="match status" value="1"/>
</dbReference>
<protein>
    <recommendedName>
        <fullName evidence="1">ESAT-6-like protein</fullName>
    </recommendedName>
</protein>
<evidence type="ECO:0000313" key="2">
    <source>
        <dbReference type="EMBL" id="QMV40488.1"/>
    </source>
</evidence>
<dbReference type="KEGG" id="cchl:FPL14_04170"/>
<dbReference type="RefSeq" id="WP_182301837.1">
    <property type="nucleotide sequence ID" value="NZ_CP041969.1"/>
</dbReference>
<dbReference type="Pfam" id="PF06013">
    <property type="entry name" value="WXG100"/>
    <property type="match status" value="1"/>
</dbReference>
<organism evidence="2 3">
    <name type="scientific">Cohnella cholangitidis</name>
    <dbReference type="NCBI Taxonomy" id="2598458"/>
    <lineage>
        <taxon>Bacteria</taxon>
        <taxon>Bacillati</taxon>
        <taxon>Bacillota</taxon>
        <taxon>Bacilli</taxon>
        <taxon>Bacillales</taxon>
        <taxon>Paenibacillaceae</taxon>
        <taxon>Cohnella</taxon>
    </lineage>
</organism>
<reference evidence="2 3" key="1">
    <citation type="submission" date="2019-07" db="EMBL/GenBank/DDBJ databases">
        <authorList>
            <person name="Kim J.K."/>
            <person name="Cheong H.-M."/>
            <person name="Choi Y."/>
            <person name="Hwang K.J."/>
            <person name="Lee S."/>
            <person name="Choi C."/>
        </authorList>
    </citation>
    <scope>NUCLEOTIDE SEQUENCE [LARGE SCALE GENOMIC DNA]</scope>
    <source>
        <strain evidence="2 3">KS 22</strain>
    </source>
</reference>
<dbReference type="Proteomes" id="UP000515679">
    <property type="component" value="Chromosome"/>
</dbReference>
<gene>
    <name evidence="2" type="ORF">FPL14_04170</name>
</gene>
<evidence type="ECO:0000256" key="1">
    <source>
        <dbReference type="RuleBase" id="RU362001"/>
    </source>
</evidence>
<dbReference type="AlphaFoldDB" id="A0A7G5BU54"/>
<dbReference type="InterPro" id="IPR036689">
    <property type="entry name" value="ESAT-6-like_sf"/>
</dbReference>
<evidence type="ECO:0000313" key="3">
    <source>
        <dbReference type="Proteomes" id="UP000515679"/>
    </source>
</evidence>
<dbReference type="EMBL" id="CP041969">
    <property type="protein sequence ID" value="QMV40488.1"/>
    <property type="molecule type" value="Genomic_DNA"/>
</dbReference>
<sequence>MARTIVVDPSKLESASQKMDSQSAEYEKLYNQLFNEVDGMAANWKGADNVAFVSQIKGFQDDFQKMKQLMNQYSEFLKNSAKTYRETQNETINQAKRLTN</sequence>
<keyword evidence="3" id="KW-1185">Reference proteome</keyword>
<proteinExistence type="inferred from homology"/>
<dbReference type="InterPro" id="IPR010310">
    <property type="entry name" value="T7SS_ESAT-6-like"/>
</dbReference>
<dbReference type="SUPFAM" id="SSF140453">
    <property type="entry name" value="EsxAB dimer-like"/>
    <property type="match status" value="1"/>
</dbReference>
<dbReference type="NCBIfam" id="TIGR03930">
    <property type="entry name" value="WXG100_ESAT6"/>
    <property type="match status" value="1"/>
</dbReference>
<accession>A0A7G5BU54</accession>
<name>A0A7G5BU54_9BACL</name>
<comment type="similarity">
    <text evidence="1">Belongs to the WXG100 family.</text>
</comment>